<evidence type="ECO:0000256" key="2">
    <source>
        <dbReference type="ARBA" id="ARBA00022823"/>
    </source>
</evidence>
<dbReference type="VEuPathDB" id="MicrosporidiaDB:DI09_31p60"/>
<dbReference type="RefSeq" id="XP_013238008.1">
    <property type="nucleotide sequence ID" value="XM_013382554.1"/>
</dbReference>
<dbReference type="InterPro" id="IPR003016">
    <property type="entry name" value="2-oxoA_DH_lipoyl-BS"/>
</dbReference>
<evidence type="ECO:0000256" key="3">
    <source>
        <dbReference type="ARBA" id="ARBA00022946"/>
    </source>
</evidence>
<dbReference type="Pfam" id="PF01597">
    <property type="entry name" value="GCV_H"/>
    <property type="match status" value="1"/>
</dbReference>
<dbReference type="GO" id="GO:0005960">
    <property type="term" value="C:glycine cleavage complex"/>
    <property type="evidence" value="ECO:0007669"/>
    <property type="project" value="InterPro"/>
</dbReference>
<dbReference type="InterPro" id="IPR011053">
    <property type="entry name" value="Single_hybrid_motif"/>
</dbReference>
<dbReference type="HOGENOM" id="CLU_1250940_0_0_1"/>
<protein>
    <submittedName>
        <fullName evidence="5">Glycine cleavage system H protein</fullName>
    </submittedName>
</protein>
<organism evidence="5 6">
    <name type="scientific">Mitosporidium daphniae</name>
    <dbReference type="NCBI Taxonomy" id="1485682"/>
    <lineage>
        <taxon>Eukaryota</taxon>
        <taxon>Fungi</taxon>
        <taxon>Fungi incertae sedis</taxon>
        <taxon>Microsporidia</taxon>
        <taxon>Mitosporidium</taxon>
    </lineage>
</organism>
<dbReference type="CDD" id="cd06848">
    <property type="entry name" value="GCS_H"/>
    <property type="match status" value="1"/>
</dbReference>
<sequence>MASRVCLKGKHHMGNPMWYPMSHLIGNPMWCPVSYLIGYPMGSTMSCFMSQKRSMPGRFLHTARCCLAFGSHLLALCRYSSESPRDRLYTKEHEWAMVCDESPSSSHPSRKIFTVGITDAAQKSLGDIVFVDFPTISPGDVVHANDVLAIVESVKGASDVFSPISGTFSSFNESLREKPKTINRAPYSEGSWICKIEVDADASHASEHLLSSVQYDKYCNG</sequence>
<accession>A0A098VRG4</accession>
<reference evidence="5 6" key="1">
    <citation type="submission" date="2014-04" db="EMBL/GenBank/DDBJ databases">
        <title>A new species of microsporidia sheds light on the evolution of extreme parasitism.</title>
        <authorList>
            <person name="Haag K.L."/>
            <person name="James T.Y."/>
            <person name="Larsson R."/>
            <person name="Schaer T.M."/>
            <person name="Refardt D."/>
            <person name="Pombert J.-F."/>
            <person name="Ebert D."/>
        </authorList>
    </citation>
    <scope>NUCLEOTIDE SEQUENCE [LARGE SCALE GENOMIC DNA]</scope>
    <source>
        <strain evidence="5 6">UGP3</strain>
        <tissue evidence="5">Spores</tissue>
    </source>
</reference>
<dbReference type="GO" id="GO:0009249">
    <property type="term" value="P:protein lipoylation"/>
    <property type="evidence" value="ECO:0007669"/>
    <property type="project" value="TreeGrafter"/>
</dbReference>
<dbReference type="AlphaFoldDB" id="A0A098VRG4"/>
<dbReference type="InterPro" id="IPR000089">
    <property type="entry name" value="Biotin_lipoyl"/>
</dbReference>
<evidence type="ECO:0000259" key="4">
    <source>
        <dbReference type="PROSITE" id="PS50968"/>
    </source>
</evidence>
<dbReference type="GeneID" id="25259561"/>
<comment type="similarity">
    <text evidence="1">Belongs to the GcvH family.</text>
</comment>
<dbReference type="PANTHER" id="PTHR11715:SF3">
    <property type="entry name" value="GLYCINE CLEAVAGE SYSTEM H PROTEIN-RELATED"/>
    <property type="match status" value="1"/>
</dbReference>
<dbReference type="InterPro" id="IPR033753">
    <property type="entry name" value="GCV_H/Fam206"/>
</dbReference>
<proteinExistence type="inferred from homology"/>
<feature type="domain" description="Lipoyl-binding" evidence="4">
    <location>
        <begin position="112"/>
        <end position="197"/>
    </location>
</feature>
<dbReference type="GO" id="GO:0019464">
    <property type="term" value="P:glycine decarboxylation via glycine cleavage system"/>
    <property type="evidence" value="ECO:0007669"/>
    <property type="project" value="InterPro"/>
</dbReference>
<dbReference type="GO" id="GO:0005739">
    <property type="term" value="C:mitochondrion"/>
    <property type="evidence" value="ECO:0007669"/>
    <property type="project" value="TreeGrafter"/>
</dbReference>
<evidence type="ECO:0000313" key="5">
    <source>
        <dbReference type="EMBL" id="KGG51555.1"/>
    </source>
</evidence>
<comment type="caution">
    <text evidence="5">The sequence shown here is derived from an EMBL/GenBank/DDBJ whole genome shotgun (WGS) entry which is preliminary data.</text>
</comment>
<keyword evidence="6" id="KW-1185">Reference proteome</keyword>
<keyword evidence="2" id="KW-0450">Lipoyl</keyword>
<dbReference type="PROSITE" id="PS00189">
    <property type="entry name" value="LIPOYL"/>
    <property type="match status" value="1"/>
</dbReference>
<dbReference type="InterPro" id="IPR002930">
    <property type="entry name" value="GCV_H"/>
</dbReference>
<dbReference type="Gene3D" id="2.40.50.100">
    <property type="match status" value="1"/>
</dbReference>
<gene>
    <name evidence="5" type="ORF">DI09_31p60</name>
</gene>
<dbReference type="PROSITE" id="PS50968">
    <property type="entry name" value="BIOTINYL_LIPOYL"/>
    <property type="match status" value="1"/>
</dbReference>
<dbReference type="PANTHER" id="PTHR11715">
    <property type="entry name" value="GLYCINE CLEAVAGE SYSTEM H PROTEIN"/>
    <property type="match status" value="1"/>
</dbReference>
<dbReference type="EMBL" id="JMKJ01000244">
    <property type="protein sequence ID" value="KGG51555.1"/>
    <property type="molecule type" value="Genomic_DNA"/>
</dbReference>
<keyword evidence="3" id="KW-0809">Transit peptide</keyword>
<evidence type="ECO:0000313" key="6">
    <source>
        <dbReference type="Proteomes" id="UP000029725"/>
    </source>
</evidence>
<name>A0A098VRG4_9MICR</name>
<dbReference type="OrthoDB" id="10264154at2759"/>
<dbReference type="SUPFAM" id="SSF51230">
    <property type="entry name" value="Single hybrid motif"/>
    <property type="match status" value="1"/>
</dbReference>
<dbReference type="Proteomes" id="UP000029725">
    <property type="component" value="Unassembled WGS sequence"/>
</dbReference>
<evidence type="ECO:0000256" key="1">
    <source>
        <dbReference type="ARBA" id="ARBA00009249"/>
    </source>
</evidence>